<keyword evidence="4 6" id="KW-1133">Transmembrane helix</keyword>
<dbReference type="InterPro" id="IPR001123">
    <property type="entry name" value="LeuE-type"/>
</dbReference>
<dbReference type="PATRIC" id="fig|1705561.3.peg.4608"/>
<evidence type="ECO:0000256" key="1">
    <source>
        <dbReference type="ARBA" id="ARBA00004651"/>
    </source>
</evidence>
<evidence type="ECO:0000256" key="4">
    <source>
        <dbReference type="ARBA" id="ARBA00022989"/>
    </source>
</evidence>
<comment type="caution">
    <text evidence="7">The sequence shown here is derived from an EMBL/GenBank/DDBJ whole genome shotgun (WGS) entry which is preliminary data.</text>
</comment>
<dbReference type="OrthoDB" id="5638726at2"/>
<evidence type="ECO:0000256" key="3">
    <source>
        <dbReference type="ARBA" id="ARBA00022692"/>
    </source>
</evidence>
<organism evidence="7 8">
    <name type="scientific">Paenibacillus xylanivorans</name>
    <dbReference type="NCBI Taxonomy" id="1705561"/>
    <lineage>
        <taxon>Bacteria</taxon>
        <taxon>Bacillati</taxon>
        <taxon>Bacillota</taxon>
        <taxon>Bacilli</taxon>
        <taxon>Bacillales</taxon>
        <taxon>Paenibacillaceae</taxon>
        <taxon>Paenibacillus</taxon>
    </lineage>
</organism>
<dbReference type="Pfam" id="PF01810">
    <property type="entry name" value="LysE"/>
    <property type="match status" value="1"/>
</dbReference>
<sequence>MGVIIHAVVLAFGLILPLGVQNVFIFNQGMSQRSYARALPAIVTAGLSDTLLIGAAVGGVSLILLQWPLLATVLYAGGSLFLLYMAWSIWRSSGPANGSAAVLSAGRQIAFAASVSLLNPHALLDTIAVIGTSSLQYEGVARFYFAITAAVVSWVWFLGLAGAGRLIGRTDRTGRVSVFFNRLSAVVMVGMAGMMLWKLVFS</sequence>
<feature type="transmembrane region" description="Helical" evidence="6">
    <location>
        <begin position="6"/>
        <end position="26"/>
    </location>
</feature>
<feature type="transmembrane region" description="Helical" evidence="6">
    <location>
        <begin position="143"/>
        <end position="167"/>
    </location>
</feature>
<feature type="transmembrane region" description="Helical" evidence="6">
    <location>
        <begin position="69"/>
        <end position="90"/>
    </location>
</feature>
<feature type="transmembrane region" description="Helical" evidence="6">
    <location>
        <begin position="179"/>
        <end position="200"/>
    </location>
</feature>
<dbReference type="GO" id="GO:0005886">
    <property type="term" value="C:plasma membrane"/>
    <property type="evidence" value="ECO:0007669"/>
    <property type="project" value="UniProtKB-SubCell"/>
</dbReference>
<keyword evidence="2" id="KW-1003">Cell membrane</keyword>
<evidence type="ECO:0000256" key="2">
    <source>
        <dbReference type="ARBA" id="ARBA00022475"/>
    </source>
</evidence>
<dbReference type="RefSeq" id="WP_053782816.1">
    <property type="nucleotide sequence ID" value="NZ_LITU01000070.1"/>
</dbReference>
<feature type="transmembrane region" description="Helical" evidence="6">
    <location>
        <begin position="38"/>
        <end position="63"/>
    </location>
</feature>
<dbReference type="GO" id="GO:0015171">
    <property type="term" value="F:amino acid transmembrane transporter activity"/>
    <property type="evidence" value="ECO:0007669"/>
    <property type="project" value="TreeGrafter"/>
</dbReference>
<dbReference type="EMBL" id="LITU01000070">
    <property type="protein sequence ID" value="KOY14628.1"/>
    <property type="molecule type" value="Genomic_DNA"/>
</dbReference>
<proteinExistence type="predicted"/>
<keyword evidence="8" id="KW-1185">Reference proteome</keyword>
<dbReference type="PANTHER" id="PTHR30086">
    <property type="entry name" value="ARGININE EXPORTER PROTEIN ARGO"/>
    <property type="match status" value="1"/>
</dbReference>
<evidence type="ECO:0000256" key="5">
    <source>
        <dbReference type="ARBA" id="ARBA00023136"/>
    </source>
</evidence>
<dbReference type="Proteomes" id="UP000037688">
    <property type="component" value="Unassembled WGS sequence"/>
</dbReference>
<feature type="transmembrane region" description="Helical" evidence="6">
    <location>
        <begin position="110"/>
        <end position="131"/>
    </location>
</feature>
<keyword evidence="5 6" id="KW-0472">Membrane</keyword>
<accession>A0A0M9BLD0</accession>
<dbReference type="AlphaFoldDB" id="A0A0M9BLD0"/>
<evidence type="ECO:0000313" key="8">
    <source>
        <dbReference type="Proteomes" id="UP000037688"/>
    </source>
</evidence>
<keyword evidence="3 6" id="KW-0812">Transmembrane</keyword>
<dbReference type="PANTHER" id="PTHR30086:SF20">
    <property type="entry name" value="ARGININE EXPORTER PROTEIN ARGO-RELATED"/>
    <property type="match status" value="1"/>
</dbReference>
<evidence type="ECO:0000313" key="7">
    <source>
        <dbReference type="EMBL" id="KOY14628.1"/>
    </source>
</evidence>
<protein>
    <submittedName>
        <fullName evidence="7">Lysine transporter LysE</fullName>
    </submittedName>
</protein>
<comment type="subcellular location">
    <subcellularLocation>
        <location evidence="1">Cell membrane</location>
        <topology evidence="1">Multi-pass membrane protein</topology>
    </subcellularLocation>
</comment>
<reference evidence="7 8" key="1">
    <citation type="submission" date="2015-08" db="EMBL/GenBank/DDBJ databases">
        <title>Draft genome sequence of cellulolytic and xylanolytic Paenibacillus sp. A59, isolated from a decaying forest soil from Patagonia, Argentina.</title>
        <authorList>
            <person name="Ghio S."/>
            <person name="Caceres A.M."/>
            <person name="Talia P."/>
            <person name="Grasso D."/>
            <person name="Campos E."/>
        </authorList>
    </citation>
    <scope>NUCLEOTIDE SEQUENCE [LARGE SCALE GENOMIC DNA]</scope>
    <source>
        <strain evidence="7 8">A59</strain>
    </source>
</reference>
<evidence type="ECO:0000256" key="6">
    <source>
        <dbReference type="SAM" id="Phobius"/>
    </source>
</evidence>
<gene>
    <name evidence="7" type="ORF">AMS66_22060</name>
</gene>
<name>A0A0M9BLD0_9BACL</name>